<name>A0A6V7QJF0_ANACO</name>
<comment type="similarity">
    <text evidence="1">Belongs to the 'GDSL' lipolytic enzyme family.</text>
</comment>
<accession>A0A6V7QJF0</accession>
<dbReference type="InterPro" id="IPR036514">
    <property type="entry name" value="SGNH_hydro_sf"/>
</dbReference>
<dbReference type="PANTHER" id="PTHR22835">
    <property type="entry name" value="ZINC FINGER FYVE DOMAIN CONTAINING PROTEIN"/>
    <property type="match status" value="1"/>
</dbReference>
<protein>
    <recommendedName>
        <fullName evidence="4">GDSL esterase/lipase</fullName>
    </recommendedName>
</protein>
<dbReference type="EMBL" id="LR862136">
    <property type="protein sequence ID" value="CAD1843269.1"/>
    <property type="molecule type" value="Genomic_DNA"/>
</dbReference>
<dbReference type="InterPro" id="IPR001087">
    <property type="entry name" value="GDSL"/>
</dbReference>
<reference evidence="3" key="1">
    <citation type="submission" date="2020-07" db="EMBL/GenBank/DDBJ databases">
        <authorList>
            <person name="Lin J."/>
        </authorList>
    </citation>
    <scope>NUCLEOTIDE SEQUENCE</scope>
</reference>
<dbReference type="GO" id="GO:0016788">
    <property type="term" value="F:hydrolase activity, acting on ester bonds"/>
    <property type="evidence" value="ECO:0007669"/>
    <property type="project" value="InterPro"/>
</dbReference>
<organism evidence="3">
    <name type="scientific">Ananas comosus var. bracteatus</name>
    <name type="common">red pineapple</name>
    <dbReference type="NCBI Taxonomy" id="296719"/>
    <lineage>
        <taxon>Eukaryota</taxon>
        <taxon>Viridiplantae</taxon>
        <taxon>Streptophyta</taxon>
        <taxon>Embryophyta</taxon>
        <taxon>Tracheophyta</taxon>
        <taxon>Spermatophyta</taxon>
        <taxon>Magnoliopsida</taxon>
        <taxon>Liliopsida</taxon>
        <taxon>Poales</taxon>
        <taxon>Bromeliaceae</taxon>
        <taxon>Bromelioideae</taxon>
        <taxon>Ananas</taxon>
    </lineage>
</organism>
<evidence type="ECO:0008006" key="4">
    <source>
        <dbReference type="Google" id="ProtNLM"/>
    </source>
</evidence>
<dbReference type="PANTHER" id="PTHR22835:SF574">
    <property type="entry name" value="OS01G0214800 PROTEIN"/>
    <property type="match status" value="1"/>
</dbReference>
<dbReference type="AlphaFoldDB" id="A0A6V7QJF0"/>
<evidence type="ECO:0000256" key="1">
    <source>
        <dbReference type="ARBA" id="ARBA00008668"/>
    </source>
</evidence>
<sequence length="213" mass="23250">MLTSDYAAELAERWSRARNLLSGQFKDHFDLLFTASWSLQEAPSLSQPPTPQNFVNSLLFPPSPSFSPFLLRHGGEGLLLSRLFPDLLVLLLRRRSVFAAQQYAAIFNFGDSLVDAGNLCVDGIPAYLATARYPYGMNFFGYPTGRCSDGRLVIDFIAQELGLPLLPPSKAKNATFTRGANFAITGATALDTSFFEARGSVRPYGTPAPCTPS</sequence>
<dbReference type="Gene3D" id="3.40.50.1110">
    <property type="entry name" value="SGNH hydrolase"/>
    <property type="match status" value="1"/>
</dbReference>
<evidence type="ECO:0000256" key="2">
    <source>
        <dbReference type="ARBA" id="ARBA00023180"/>
    </source>
</evidence>
<keyword evidence="2" id="KW-0325">Glycoprotein</keyword>
<dbReference type="Pfam" id="PF00657">
    <property type="entry name" value="Lipase_GDSL"/>
    <property type="match status" value="1"/>
</dbReference>
<proteinExistence type="inferred from homology"/>
<evidence type="ECO:0000313" key="3">
    <source>
        <dbReference type="EMBL" id="CAD1843269.1"/>
    </source>
</evidence>
<gene>
    <name evidence="3" type="ORF">CB5_LOCUS26480</name>
</gene>